<evidence type="ECO:0000256" key="3">
    <source>
        <dbReference type="ARBA" id="ARBA00022989"/>
    </source>
</evidence>
<dbReference type="PANTHER" id="PTHR38452">
    <property type="entry name" value="UPF0756 MEMBRANE PROTEIN YEAL"/>
    <property type="match status" value="1"/>
</dbReference>
<organism evidence="6 7">
    <name type="scientific">Symbiobacterium thermophilum</name>
    <dbReference type="NCBI Taxonomy" id="2734"/>
    <lineage>
        <taxon>Bacteria</taxon>
        <taxon>Bacillati</taxon>
        <taxon>Bacillota</taxon>
        <taxon>Clostridia</taxon>
        <taxon>Eubacteriales</taxon>
        <taxon>Symbiobacteriaceae</taxon>
        <taxon>Symbiobacterium</taxon>
    </lineage>
</organism>
<feature type="transmembrane region" description="Helical" evidence="5">
    <location>
        <begin position="114"/>
        <end position="147"/>
    </location>
</feature>
<name>A0A1Y2T139_SYMTR</name>
<evidence type="ECO:0000313" key="7">
    <source>
        <dbReference type="Proteomes" id="UP000194267"/>
    </source>
</evidence>
<evidence type="ECO:0000256" key="2">
    <source>
        <dbReference type="ARBA" id="ARBA00022692"/>
    </source>
</evidence>
<evidence type="ECO:0000256" key="4">
    <source>
        <dbReference type="ARBA" id="ARBA00023136"/>
    </source>
</evidence>
<dbReference type="GO" id="GO:0005886">
    <property type="term" value="C:plasma membrane"/>
    <property type="evidence" value="ECO:0007669"/>
    <property type="project" value="UniProtKB-SubCell"/>
</dbReference>
<protein>
    <recommendedName>
        <fullName evidence="5">UPF0756 membrane protein A6D92_21745</fullName>
    </recommendedName>
</protein>
<comment type="caution">
    <text evidence="5">Lacks conserved residue(s) required for the propagation of feature annotation.</text>
</comment>
<evidence type="ECO:0000313" key="6">
    <source>
        <dbReference type="EMBL" id="OTA40200.1"/>
    </source>
</evidence>
<reference evidence="7" key="1">
    <citation type="submission" date="2016-04" db="EMBL/GenBank/DDBJ databases">
        <authorList>
            <person name="Antunes L.P."/>
            <person name="Martins L.F."/>
            <person name="Pereira R.V."/>
            <person name="Thomas A.M."/>
            <person name="Barbosa D."/>
            <person name="Nascimento L."/>
            <person name="Silva G.M."/>
            <person name="Condomitti G.W."/>
            <person name="Digiampietri L.A."/>
            <person name="Lombardi K.C."/>
            <person name="Ramos P.L."/>
            <person name="Quaggio R.B."/>
            <person name="Oliveira J.C."/>
            <person name="Pascon R.C."/>
            <person name="Cruz J.B."/>
            <person name="Silva A.M."/>
            <person name="Setubal J.C."/>
        </authorList>
    </citation>
    <scope>NUCLEOTIDE SEQUENCE [LARGE SCALE GENOMIC DNA]</scope>
</reference>
<keyword evidence="3 5" id="KW-1133">Transmembrane helix</keyword>
<proteinExistence type="inferred from homology"/>
<keyword evidence="4 5" id="KW-0472">Membrane</keyword>
<evidence type="ECO:0000256" key="1">
    <source>
        <dbReference type="ARBA" id="ARBA00022475"/>
    </source>
</evidence>
<dbReference type="Pfam" id="PF04284">
    <property type="entry name" value="DUF441"/>
    <property type="match status" value="1"/>
</dbReference>
<comment type="caution">
    <text evidence="6">The sequence shown here is derived from an EMBL/GenBank/DDBJ whole genome shotgun (WGS) entry which is preliminary data.</text>
</comment>
<comment type="subcellular location">
    <subcellularLocation>
        <location evidence="5">Cell membrane</location>
        <topology evidence="5">Multi-pass membrane protein</topology>
    </subcellularLocation>
</comment>
<evidence type="ECO:0000256" key="5">
    <source>
        <dbReference type="HAMAP-Rule" id="MF_01874"/>
    </source>
</evidence>
<dbReference type="InterPro" id="IPR007382">
    <property type="entry name" value="UPF0756_TM"/>
</dbReference>
<dbReference type="EMBL" id="LWLV01002438">
    <property type="protein sequence ID" value="OTA40200.1"/>
    <property type="molecule type" value="Genomic_DNA"/>
</dbReference>
<feature type="transmembrane region" description="Helical" evidence="5">
    <location>
        <begin position="50"/>
        <end position="67"/>
    </location>
</feature>
<accession>A0A1Y2T139</accession>
<dbReference type="Proteomes" id="UP000194267">
    <property type="component" value="Unassembled WGS sequence"/>
</dbReference>
<gene>
    <name evidence="6" type="ORF">A6D92_21745</name>
</gene>
<sequence length="150" mass="15438">MPADHVILLGLVALGVAARNPLIVTAAGIVLILRVLGLDRFFPLLERRGLEAGLIFLLIAVLVPFATGEVGWSEIRQSFTSWTGLAAIVGGILAAVVSGYGVTLLQVQPEVIVGLVVGTILGVVLFRGIPVGPLAAAGFAAILLALVRGQ</sequence>
<keyword evidence="1 5" id="KW-1003">Cell membrane</keyword>
<dbReference type="PANTHER" id="PTHR38452:SF1">
    <property type="entry name" value="UPF0756 MEMBRANE PROTEIN YEAL"/>
    <property type="match status" value="1"/>
</dbReference>
<comment type="similarity">
    <text evidence="5">Belongs to the UPF0756 family.</text>
</comment>
<feature type="transmembrane region" description="Helical" evidence="5">
    <location>
        <begin position="79"/>
        <end position="102"/>
    </location>
</feature>
<keyword evidence="2 5" id="KW-0812">Transmembrane</keyword>
<dbReference type="AlphaFoldDB" id="A0A1Y2T139"/>
<dbReference type="HAMAP" id="MF_01874">
    <property type="entry name" value="UPF0756"/>
    <property type="match status" value="1"/>
</dbReference>